<dbReference type="GO" id="GO:0140311">
    <property type="term" value="F:protein sequestering activity"/>
    <property type="evidence" value="ECO:0007669"/>
    <property type="project" value="Ensembl"/>
</dbReference>
<dbReference type="Pfam" id="PF13840">
    <property type="entry name" value="ACT_7"/>
    <property type="match status" value="2"/>
</dbReference>
<dbReference type="GO" id="GO:0140299">
    <property type="term" value="F:molecular sensor activity"/>
    <property type="evidence" value="ECO:0007669"/>
    <property type="project" value="Ensembl"/>
</dbReference>
<dbReference type="Pfam" id="PF18700">
    <property type="entry name" value="Castor1_N"/>
    <property type="match status" value="1"/>
</dbReference>
<keyword evidence="5" id="KW-0963">Cytoplasm</keyword>
<dbReference type="GO" id="GO:0034198">
    <property type="term" value="P:cellular response to amino acid starvation"/>
    <property type="evidence" value="ECO:0007669"/>
    <property type="project" value="Ensembl"/>
</dbReference>
<dbReference type="PANTHER" id="PTHR31131:SF3">
    <property type="entry name" value="CYTOSOLIC ARGININE SENSOR FOR MTORC1 SUBUNIT 1"/>
    <property type="match status" value="1"/>
</dbReference>
<dbReference type="Ensembl" id="ENSSSCT00055031166.1">
    <property type="protein sequence ID" value="ENSSSCP00055024820.1"/>
    <property type="gene ID" value="ENSSSCG00055015705.1"/>
</dbReference>
<dbReference type="Ensembl" id="ENSSSCT00015107113.1">
    <property type="protein sequence ID" value="ENSSSCP00015045185.1"/>
    <property type="gene ID" value="ENSSSCG00015078974.1"/>
</dbReference>
<evidence type="ECO:0000259" key="12">
    <source>
        <dbReference type="Pfam" id="PF21389"/>
    </source>
</evidence>
<name>A0A8D0QD29_PIG</name>
<dbReference type="Proteomes" id="UP000694724">
    <property type="component" value="Unplaced"/>
</dbReference>
<dbReference type="Gene3D" id="3.30.2130.10">
    <property type="entry name" value="VC0802-like"/>
    <property type="match status" value="2"/>
</dbReference>
<dbReference type="GO" id="GO:0034618">
    <property type="term" value="F:arginine binding"/>
    <property type="evidence" value="ECO:0007669"/>
    <property type="project" value="Ensembl"/>
</dbReference>
<evidence type="ECO:0000313" key="13">
    <source>
        <dbReference type="Ensembl" id="ENSSSCP00015045200.1"/>
    </source>
</evidence>
<dbReference type="Proteomes" id="UP000694726">
    <property type="component" value="Unplaced"/>
</dbReference>
<sequence length="409" mass="44570">MPKGRGHKGRSESLALQGGVATLDWPPVLRGVAVRELAWLAARTLRRSGSFKHLPAPPPPPRPRHGLGLFGRGVGSARTAMELHILEHRVRVLSLARPGLWLYTHPLIKLLFLPRRSRCKFFSLTETPEDYTLMVDEEGFKELPTSEFLQVAEATWLVLNVSSHSGTAVQAAGVTKIARSVIAPLAEHHVSVLMLSTYQTDFILVREQDLSVVIHTLAQEFDIYREVGGEPVPVARDDSSNGFPRAQHGPSPTVHPIQSPQNRFCVLTLDPETLPAIATTLIDVLFYSHSGPKEAASGSPGSSSITFFAFSLIEGYISIVMDAETQKKFPSDLLLTSSSGELWRMVRIGGQPLGFDECGIVAQIAGPLAAADISAYYISTFNFDHALVPEDGISSAIEVLQRRQEGLGS</sequence>
<reference evidence="13" key="1">
    <citation type="submission" date="2025-05" db="UniProtKB">
        <authorList>
            <consortium name="Ensembl"/>
        </authorList>
    </citation>
    <scope>IDENTIFICATION</scope>
</reference>
<dbReference type="InterPro" id="IPR049479">
    <property type="entry name" value="CASTOR1_ACT-like"/>
</dbReference>
<comment type="function">
    <text evidence="1">Functions as an intracellular arginine sensor within the amino acid-sensing branch of the TORC1 signaling pathway. As a homodimer or a heterodimer with CASTOR2, binds and inhibits the GATOR subcomplex GATOR2 and thereby mTORC1. Binding of arginine to CASTOR1 allosterically disrupts the interaction of CASTOR1-containing dimers with GATOR2 which can in turn activate mTORC1 and the TORC1 signaling pathway.</text>
</comment>
<dbReference type="InterPro" id="IPR026249">
    <property type="entry name" value="CASTOR_fam"/>
</dbReference>
<keyword evidence="7" id="KW-0832">Ubl conjugation</keyword>
<evidence type="ECO:0000256" key="3">
    <source>
        <dbReference type="ARBA" id="ARBA00006827"/>
    </source>
</evidence>
<evidence type="ECO:0000259" key="10">
    <source>
        <dbReference type="Pfam" id="PF13840"/>
    </source>
</evidence>
<dbReference type="InterPro" id="IPR045865">
    <property type="entry name" value="ACT-like_dom_sf"/>
</dbReference>
<gene>
    <name evidence="13" type="primary">CASTOR1</name>
</gene>
<dbReference type="Ensembl" id="ENSSSCT00015107135.1">
    <property type="protein sequence ID" value="ENSSSCP00015045200.1"/>
    <property type="gene ID" value="ENSSSCG00015078974.1"/>
</dbReference>
<comment type="similarity">
    <text evidence="3">Belongs to the GATS family.</text>
</comment>
<dbReference type="GO" id="GO:0042802">
    <property type="term" value="F:identical protein binding"/>
    <property type="evidence" value="ECO:0007669"/>
    <property type="project" value="Ensembl"/>
</dbReference>
<evidence type="ECO:0000256" key="5">
    <source>
        <dbReference type="ARBA" id="ARBA00022490"/>
    </source>
</evidence>
<dbReference type="Pfam" id="PF21389">
    <property type="entry name" value="CASTOR1_ACT-like"/>
    <property type="match status" value="1"/>
</dbReference>
<evidence type="ECO:0000256" key="8">
    <source>
        <dbReference type="ARBA" id="ARBA00031657"/>
    </source>
</evidence>
<feature type="domain" description="CASTOR1 N-terminal" evidence="11">
    <location>
        <begin position="89"/>
        <end position="149"/>
    </location>
</feature>
<keyword evidence="6" id="KW-0597">Phosphoprotein</keyword>
<dbReference type="GO" id="GO:1904263">
    <property type="term" value="P:positive regulation of TORC1 signaling"/>
    <property type="evidence" value="ECO:0007669"/>
    <property type="project" value="Ensembl"/>
</dbReference>
<organism evidence="13 14">
    <name type="scientific">Sus scrofa</name>
    <name type="common">Pig</name>
    <dbReference type="NCBI Taxonomy" id="9823"/>
    <lineage>
        <taxon>Eukaryota</taxon>
        <taxon>Metazoa</taxon>
        <taxon>Chordata</taxon>
        <taxon>Craniata</taxon>
        <taxon>Vertebrata</taxon>
        <taxon>Euteleostomi</taxon>
        <taxon>Mammalia</taxon>
        <taxon>Eutheria</taxon>
        <taxon>Laurasiatheria</taxon>
        <taxon>Artiodactyla</taxon>
        <taxon>Suina</taxon>
        <taxon>Suidae</taxon>
        <taxon>Sus</taxon>
    </lineage>
</organism>
<dbReference type="PRINTS" id="PR02078">
    <property type="entry name" value="GATSLIKEFMLY"/>
</dbReference>
<feature type="domain" description="CASTOR ACT" evidence="10">
    <location>
        <begin position="152"/>
        <end position="218"/>
    </location>
</feature>
<evidence type="ECO:0000256" key="4">
    <source>
        <dbReference type="ARBA" id="ARBA00013329"/>
    </source>
</evidence>
<evidence type="ECO:0000256" key="9">
    <source>
        <dbReference type="ARBA" id="ARBA00046845"/>
    </source>
</evidence>
<evidence type="ECO:0000256" key="1">
    <source>
        <dbReference type="ARBA" id="ARBA00002751"/>
    </source>
</evidence>
<feature type="domain" description="CASTOR ACT" evidence="10">
    <location>
        <begin position="339"/>
        <end position="402"/>
    </location>
</feature>
<dbReference type="PANTHER" id="PTHR31131">
    <property type="entry name" value="CHROMOSOME 1, WHOLE GENOME SHOTGUN SEQUENCE"/>
    <property type="match status" value="1"/>
</dbReference>
<evidence type="ECO:0000256" key="2">
    <source>
        <dbReference type="ARBA" id="ARBA00004514"/>
    </source>
</evidence>
<comment type="subcellular location">
    <subcellularLocation>
        <location evidence="2">Cytoplasm</location>
        <location evidence="2">Cytosol</location>
    </subcellularLocation>
</comment>
<proteinExistence type="inferred from homology"/>
<comment type="subunit">
    <text evidence="9">Forms homodimers and heterodimers with CASTOR2. Interacts with the GATOR2 complex which is composed of MIOS, SEC13, SEH1L, WDR24 and WDR59; the interaction is negatively regulated by arginine. Interacts with TM4SF5; the interaction is positively regulated by leucine and is negatively regulated by arginine.</text>
</comment>
<dbReference type="AlphaFoldDB" id="A0A8D0QD29"/>
<feature type="domain" description="Cytosolic arginine sensor for mTORC1 subunit 1/2 ACT-like" evidence="12">
    <location>
        <begin position="255"/>
        <end position="338"/>
    </location>
</feature>
<dbReference type="InterPro" id="IPR040778">
    <property type="entry name" value="CASTOR1_N"/>
</dbReference>
<dbReference type="GO" id="GO:0061700">
    <property type="term" value="C:GATOR2 complex"/>
    <property type="evidence" value="ECO:0007669"/>
    <property type="project" value="Ensembl"/>
</dbReference>
<evidence type="ECO:0000313" key="14">
    <source>
        <dbReference type="Proteomes" id="UP000694726"/>
    </source>
</evidence>
<dbReference type="GO" id="GO:1903577">
    <property type="term" value="P:cellular response to L-arginine"/>
    <property type="evidence" value="ECO:0007669"/>
    <property type="project" value="Ensembl"/>
</dbReference>
<dbReference type="GO" id="GO:1904262">
    <property type="term" value="P:negative regulation of TORC1 signaling"/>
    <property type="evidence" value="ECO:0007669"/>
    <property type="project" value="Ensembl"/>
</dbReference>
<dbReference type="InterPro" id="IPR027795">
    <property type="entry name" value="CASTOR_ACT_dom"/>
</dbReference>
<dbReference type="Ensembl" id="ENSSSCT00040006112.1">
    <property type="protein sequence ID" value="ENSSSCP00040002407.1"/>
    <property type="gene ID" value="ENSSSCG00040004581.1"/>
</dbReference>
<accession>A0A8D0QD29</accession>
<dbReference type="SUPFAM" id="SSF55021">
    <property type="entry name" value="ACT-like"/>
    <property type="match status" value="2"/>
</dbReference>
<dbReference type="FunFam" id="3.30.2130.10:FF:000004">
    <property type="entry name" value="Cytosolic arginine sensor for mTORC1 subunit 1"/>
    <property type="match status" value="1"/>
</dbReference>
<dbReference type="SMR" id="A0A8D0QD29"/>
<dbReference type="GO" id="GO:0005829">
    <property type="term" value="C:cytosol"/>
    <property type="evidence" value="ECO:0007669"/>
    <property type="project" value="UniProtKB-SubCell"/>
</dbReference>
<dbReference type="Ensembl" id="ENSSSCT00025075217.1">
    <property type="protein sequence ID" value="ENSSSCP00025032607.1"/>
    <property type="gene ID" value="ENSSSCG00025054662.1"/>
</dbReference>
<evidence type="ECO:0000256" key="7">
    <source>
        <dbReference type="ARBA" id="ARBA00022843"/>
    </source>
</evidence>
<dbReference type="FunFam" id="3.30.2130.10:FF:000003">
    <property type="entry name" value="Cytosolic arginine sensor for mTORC1 subunit 1"/>
    <property type="match status" value="1"/>
</dbReference>
<dbReference type="Proteomes" id="UP000694727">
    <property type="component" value="Unplaced"/>
</dbReference>
<dbReference type="InterPro" id="IPR051719">
    <property type="entry name" value="CASTOR_mTORC1"/>
</dbReference>
<dbReference type="GO" id="GO:0085020">
    <property type="term" value="P:protein K6-linked ubiquitination"/>
    <property type="evidence" value="ECO:0007669"/>
    <property type="project" value="Ensembl"/>
</dbReference>
<dbReference type="Proteomes" id="UP000694722">
    <property type="component" value="Unplaced"/>
</dbReference>
<dbReference type="Ensembl" id="ENSSSCT00065083491.1">
    <property type="protein sequence ID" value="ENSSSCP00065036390.1"/>
    <property type="gene ID" value="ENSSSCG00065060923.1"/>
</dbReference>
<evidence type="ECO:0000259" key="11">
    <source>
        <dbReference type="Pfam" id="PF18700"/>
    </source>
</evidence>
<evidence type="ECO:0000256" key="6">
    <source>
        <dbReference type="ARBA" id="ARBA00022553"/>
    </source>
</evidence>
<dbReference type="Proteomes" id="UP000694725">
    <property type="component" value="Unplaced"/>
</dbReference>
<protein>
    <recommendedName>
        <fullName evidence="4">Cytosolic arginine sensor for mTORC1 subunit 1</fullName>
    </recommendedName>
    <alternativeName>
        <fullName evidence="8">GATS-like protein 3</fullName>
    </alternativeName>
</protein>